<dbReference type="Proteomes" id="UP001500236">
    <property type="component" value="Unassembled WGS sequence"/>
</dbReference>
<protein>
    <recommendedName>
        <fullName evidence="4">Integral membrane protein</fullName>
    </recommendedName>
</protein>
<feature type="transmembrane region" description="Helical" evidence="1">
    <location>
        <begin position="230"/>
        <end position="252"/>
    </location>
</feature>
<comment type="caution">
    <text evidence="2">The sequence shown here is derived from an EMBL/GenBank/DDBJ whole genome shotgun (WGS) entry which is preliminary data.</text>
</comment>
<dbReference type="EMBL" id="BAAAVT010000020">
    <property type="protein sequence ID" value="GAA3073847.1"/>
    <property type="molecule type" value="Genomic_DNA"/>
</dbReference>
<feature type="transmembrane region" description="Helical" evidence="1">
    <location>
        <begin position="109"/>
        <end position="130"/>
    </location>
</feature>
<proteinExistence type="predicted"/>
<organism evidence="2 3">
    <name type="scientific">Nesterenkonia aethiopica</name>
    <dbReference type="NCBI Taxonomy" id="269144"/>
    <lineage>
        <taxon>Bacteria</taxon>
        <taxon>Bacillati</taxon>
        <taxon>Actinomycetota</taxon>
        <taxon>Actinomycetes</taxon>
        <taxon>Micrococcales</taxon>
        <taxon>Micrococcaceae</taxon>
        <taxon>Nesterenkonia</taxon>
    </lineage>
</organism>
<keyword evidence="1" id="KW-0812">Transmembrane</keyword>
<keyword evidence="1" id="KW-0472">Membrane</keyword>
<feature type="transmembrane region" description="Helical" evidence="1">
    <location>
        <begin position="150"/>
        <end position="167"/>
    </location>
</feature>
<feature type="transmembrane region" description="Helical" evidence="1">
    <location>
        <begin position="30"/>
        <end position="53"/>
    </location>
</feature>
<evidence type="ECO:0000313" key="2">
    <source>
        <dbReference type="EMBL" id="GAA3073847.1"/>
    </source>
</evidence>
<evidence type="ECO:0008006" key="4">
    <source>
        <dbReference type="Google" id="ProtNLM"/>
    </source>
</evidence>
<sequence length="258" mass="27724">MAETETMTQRGDPRAPTASRIPLRRLPTSMILWSAMRVLVAVLAAAAVVAQFAAALDGALTHDRALGATVGNFFSYFTILSNSAAAVFLAWAGLRPLIRRRGSLVDPPALSLGLACVTSCVLITGAVYNTLLRHLPLPPGSEPPPWSNEVLHMVVPLFVFADLLLGPRRRALPWRALWVMVAFPLLWAIYTMVRGPLVTDPATGAPFWYPYPFMDPGNQDLVPLAGYPGVILYLAGIAAAMIAVSAVVVWCGRRGPGL</sequence>
<keyword evidence="3" id="KW-1185">Reference proteome</keyword>
<feature type="transmembrane region" description="Helical" evidence="1">
    <location>
        <begin position="73"/>
        <end position="97"/>
    </location>
</feature>
<accession>A0ABP6M712</accession>
<dbReference type="InterPro" id="IPR049713">
    <property type="entry name" value="Pr6Pr-like"/>
</dbReference>
<dbReference type="NCBIfam" id="NF038065">
    <property type="entry name" value="Pr6Pr"/>
    <property type="match status" value="1"/>
</dbReference>
<feature type="transmembrane region" description="Helical" evidence="1">
    <location>
        <begin position="174"/>
        <end position="193"/>
    </location>
</feature>
<keyword evidence="1" id="KW-1133">Transmembrane helix</keyword>
<name>A0ABP6M712_9MICC</name>
<gene>
    <name evidence="2" type="ORF">GCM10010529_27220</name>
</gene>
<evidence type="ECO:0000313" key="3">
    <source>
        <dbReference type="Proteomes" id="UP001500236"/>
    </source>
</evidence>
<dbReference type="RefSeq" id="WP_344683281.1">
    <property type="nucleotide sequence ID" value="NZ_BAAAVT010000020.1"/>
</dbReference>
<reference evidence="3" key="1">
    <citation type="journal article" date="2019" name="Int. J. Syst. Evol. Microbiol.">
        <title>The Global Catalogue of Microorganisms (GCM) 10K type strain sequencing project: providing services to taxonomists for standard genome sequencing and annotation.</title>
        <authorList>
            <consortium name="The Broad Institute Genomics Platform"/>
            <consortium name="The Broad Institute Genome Sequencing Center for Infectious Disease"/>
            <person name="Wu L."/>
            <person name="Ma J."/>
        </authorList>
    </citation>
    <scope>NUCLEOTIDE SEQUENCE [LARGE SCALE GENOMIC DNA]</scope>
    <source>
        <strain evidence="3">JCM 14309</strain>
    </source>
</reference>
<evidence type="ECO:0000256" key="1">
    <source>
        <dbReference type="SAM" id="Phobius"/>
    </source>
</evidence>